<feature type="domain" description="N-acetyltransferase" evidence="2">
    <location>
        <begin position="6"/>
        <end position="57"/>
    </location>
</feature>
<proteinExistence type="predicted"/>
<dbReference type="AlphaFoldDB" id="A0A8J4DKY3"/>
<keyword evidence="4" id="KW-1185">Reference proteome</keyword>
<accession>A0A8J4DKY3</accession>
<organism evidence="3 4">
    <name type="scientific">Spirilliplanes yamanashiensis</name>
    <dbReference type="NCBI Taxonomy" id="42233"/>
    <lineage>
        <taxon>Bacteria</taxon>
        <taxon>Bacillati</taxon>
        <taxon>Actinomycetota</taxon>
        <taxon>Actinomycetes</taxon>
        <taxon>Micromonosporales</taxon>
        <taxon>Micromonosporaceae</taxon>
        <taxon>Spirilliplanes</taxon>
    </lineage>
</organism>
<dbReference type="InterPro" id="IPR016181">
    <property type="entry name" value="Acyl_CoA_acyltransferase"/>
</dbReference>
<dbReference type="Proteomes" id="UP000652013">
    <property type="component" value="Unassembled WGS sequence"/>
</dbReference>
<reference evidence="3" key="1">
    <citation type="submission" date="2021-01" db="EMBL/GenBank/DDBJ databases">
        <title>Whole genome shotgun sequence of Spirilliplanes yamanashiensis NBRC 15828.</title>
        <authorList>
            <person name="Komaki H."/>
            <person name="Tamura T."/>
        </authorList>
    </citation>
    <scope>NUCLEOTIDE SEQUENCE</scope>
    <source>
        <strain evidence="3">NBRC 15828</strain>
    </source>
</reference>
<dbReference type="EMBL" id="BOOY01000036">
    <property type="protein sequence ID" value="GIJ05817.1"/>
    <property type="molecule type" value="Genomic_DNA"/>
</dbReference>
<evidence type="ECO:0000259" key="2">
    <source>
        <dbReference type="Pfam" id="PF13302"/>
    </source>
</evidence>
<protein>
    <recommendedName>
        <fullName evidence="2">N-acetyltransferase domain-containing protein</fullName>
    </recommendedName>
</protein>
<dbReference type="SUPFAM" id="SSF55729">
    <property type="entry name" value="Acyl-CoA N-acyltransferases (Nat)"/>
    <property type="match status" value="1"/>
</dbReference>
<dbReference type="InterPro" id="IPR000182">
    <property type="entry name" value="GNAT_dom"/>
</dbReference>
<gene>
    <name evidence="3" type="ORF">Sya03_51690</name>
</gene>
<name>A0A8J4DKY3_9ACTN</name>
<evidence type="ECO:0000256" key="1">
    <source>
        <dbReference type="SAM" id="MobiDB-lite"/>
    </source>
</evidence>
<sequence length="123" mass="13151">MVRPSWLGVAHHGRGYGTEARAGLLTPAFDHPGARAARTEVFQDTHASQGVSRKLGYEPDGVSVDARDGAAVVSDRLRLTRQRWARVPRPAVEVRGVRPCRALFGAPPDPSATARSTAGDPDT</sequence>
<feature type="region of interest" description="Disordered" evidence="1">
    <location>
        <begin position="102"/>
        <end position="123"/>
    </location>
</feature>
<comment type="caution">
    <text evidence="3">The sequence shown here is derived from an EMBL/GenBank/DDBJ whole genome shotgun (WGS) entry which is preliminary data.</text>
</comment>
<dbReference type="GO" id="GO:0016747">
    <property type="term" value="F:acyltransferase activity, transferring groups other than amino-acyl groups"/>
    <property type="evidence" value="ECO:0007669"/>
    <property type="project" value="InterPro"/>
</dbReference>
<dbReference type="Pfam" id="PF13302">
    <property type="entry name" value="Acetyltransf_3"/>
    <property type="match status" value="1"/>
</dbReference>
<dbReference type="RefSeq" id="WP_239107842.1">
    <property type="nucleotide sequence ID" value="NZ_BAAAGJ010000003.1"/>
</dbReference>
<dbReference type="Gene3D" id="3.40.630.30">
    <property type="match status" value="1"/>
</dbReference>
<evidence type="ECO:0000313" key="3">
    <source>
        <dbReference type="EMBL" id="GIJ05817.1"/>
    </source>
</evidence>
<evidence type="ECO:0000313" key="4">
    <source>
        <dbReference type="Proteomes" id="UP000652013"/>
    </source>
</evidence>